<dbReference type="EMBL" id="CP054491">
    <property type="protein sequence ID" value="QKQ26923.1"/>
    <property type="molecule type" value="Genomic_DNA"/>
</dbReference>
<feature type="domain" description="NAD-dependent epimerase/dehydratase" evidence="3">
    <location>
        <begin position="14"/>
        <end position="127"/>
    </location>
</feature>
<dbReference type="Proteomes" id="UP000509658">
    <property type="component" value="Chromosome"/>
</dbReference>
<comment type="similarity">
    <text evidence="2">Belongs to the NAD(P)-dependent epimerase/dehydratase family.</text>
</comment>
<dbReference type="PANTHER" id="PTHR43000">
    <property type="entry name" value="DTDP-D-GLUCOSE 4,6-DEHYDRATASE-RELATED"/>
    <property type="match status" value="1"/>
</dbReference>
<dbReference type="Pfam" id="PF01370">
    <property type="entry name" value="Epimerase"/>
    <property type="match status" value="1"/>
</dbReference>
<name>A0A6N0HX14_9GAMM</name>
<dbReference type="InterPro" id="IPR036291">
    <property type="entry name" value="NAD(P)-bd_dom_sf"/>
</dbReference>
<dbReference type="AlphaFoldDB" id="A0A6N0HX14"/>
<comment type="pathway">
    <text evidence="1">Bacterial outer membrane biogenesis; LPS O-antigen biosynthesis.</text>
</comment>
<protein>
    <submittedName>
        <fullName evidence="4">NAD(P)-dependent oxidoreductase</fullName>
    </submittedName>
</protein>
<proteinExistence type="inferred from homology"/>
<evidence type="ECO:0000256" key="2">
    <source>
        <dbReference type="ARBA" id="ARBA00007637"/>
    </source>
</evidence>
<dbReference type="Gene3D" id="3.40.50.720">
    <property type="entry name" value="NAD(P)-binding Rossmann-like Domain"/>
    <property type="match status" value="1"/>
</dbReference>
<evidence type="ECO:0000259" key="3">
    <source>
        <dbReference type="Pfam" id="PF01370"/>
    </source>
</evidence>
<dbReference type="InterPro" id="IPR001509">
    <property type="entry name" value="Epimerase_deHydtase"/>
</dbReference>
<evidence type="ECO:0000313" key="5">
    <source>
        <dbReference type="Proteomes" id="UP000509658"/>
    </source>
</evidence>
<organism evidence="4 5">
    <name type="scientific">Candidatus Reidiella endopervernicosa</name>
    <dbReference type="NCBI Taxonomy" id="2738883"/>
    <lineage>
        <taxon>Bacteria</taxon>
        <taxon>Pseudomonadati</taxon>
        <taxon>Pseudomonadota</taxon>
        <taxon>Gammaproteobacteria</taxon>
        <taxon>Candidatus Reidiella</taxon>
    </lineage>
</organism>
<dbReference type="RefSeq" id="WP_174673265.1">
    <property type="nucleotide sequence ID" value="NZ_CP054491.1"/>
</dbReference>
<accession>A0A6N0HX14</accession>
<dbReference type="KEGG" id="rev:HUE57_12010"/>
<gene>
    <name evidence="4" type="ORF">HUE57_12010</name>
</gene>
<keyword evidence="5" id="KW-1185">Reference proteome</keyword>
<dbReference type="SUPFAM" id="SSF51735">
    <property type="entry name" value="NAD(P)-binding Rossmann-fold domains"/>
    <property type="match status" value="1"/>
</dbReference>
<reference evidence="4 5" key="1">
    <citation type="submission" date="2020-05" db="EMBL/GenBank/DDBJ databases">
        <title>Horizontal transmission and recombination maintain forever young bacterial symbiont genomes.</title>
        <authorList>
            <person name="Russell S.L."/>
            <person name="Pepper-Tunick E."/>
            <person name="Svedberg J."/>
            <person name="Byrne A."/>
            <person name="Ruelas Castillo J."/>
            <person name="Vollmers C."/>
            <person name="Beinart R.A."/>
            <person name="Corbett-Detig R."/>
        </authorList>
    </citation>
    <scope>NUCLEOTIDE SEQUENCE [LARGE SCALE GENOMIC DNA]</scope>
    <source>
        <strain evidence="4">Santa_Monica_outfall</strain>
    </source>
</reference>
<evidence type="ECO:0000256" key="1">
    <source>
        <dbReference type="ARBA" id="ARBA00005125"/>
    </source>
</evidence>
<evidence type="ECO:0000313" key="4">
    <source>
        <dbReference type="EMBL" id="QKQ26923.1"/>
    </source>
</evidence>
<sequence>MISNTPKTTKRHLLITGAAGLVGQILSKAWHDYYDLTLVDIKPIKPVQGARTVQADICDSGMMKKLCINVDTVIHLAVVGNHLSPNKQFSHTNLTGNRSLLNAAVGNCRRVVFASSLSIDIYPTSTAYNEVKLQTEREAQLLSKAPIYRFTACV</sequence>